<evidence type="ECO:0000313" key="3">
    <source>
        <dbReference type="WBParaSite" id="Gr19_v10_g12164.t1"/>
    </source>
</evidence>
<dbReference type="WBParaSite" id="Gr19_v10_g12164.t1">
    <property type="protein sequence ID" value="Gr19_v10_g12164.t1"/>
    <property type="gene ID" value="Gr19_v10_g12164"/>
</dbReference>
<name>A0A914GZ95_GLORO</name>
<sequence length="350" mass="40302">MGQNADIACGRQTQRMGRGDKPNTLTKFEKVCDDVWLSIFPFFEPAELGMKLALLSDRFDALVELHFKTRKFTIGTFQIHNSNCRSGVVIATYNIVDLIFMKFPIPEAPAPDNLIGFGCIYIRCTGLDQTLAASFRHIRSLFKLGITLELYISDDKQKNFAVLVKEFWPLMATNISKLIIGNLNYVVQLRNYISPTFLHDCVNLRAIGTAEGLFFCDLPATPEEVSAEQAVFEWLHTPFKSGIPKMIKGDFTWTPQNFRKMEELKKTFLYASSPVSYIISRCVTFGGVEPFELENERTQERLTYSRRKLRSHVFRLLVRGPIVRDEKWAEWELEAMEAWTTKNKIYISYL</sequence>
<evidence type="ECO:0000313" key="2">
    <source>
        <dbReference type="Proteomes" id="UP000887572"/>
    </source>
</evidence>
<keyword evidence="2" id="KW-1185">Reference proteome</keyword>
<protein>
    <submittedName>
        <fullName evidence="3">Uncharacterized protein</fullName>
    </submittedName>
</protein>
<dbReference type="Proteomes" id="UP000887572">
    <property type="component" value="Unplaced"/>
</dbReference>
<reference evidence="3" key="1">
    <citation type="submission" date="2022-11" db="UniProtKB">
        <authorList>
            <consortium name="WormBaseParasite"/>
        </authorList>
    </citation>
    <scope>IDENTIFICATION</scope>
</reference>
<accession>A0A914GZ95</accession>
<evidence type="ECO:0000256" key="1">
    <source>
        <dbReference type="SAM" id="MobiDB-lite"/>
    </source>
</evidence>
<dbReference type="AlphaFoldDB" id="A0A914GZ95"/>
<organism evidence="2 3">
    <name type="scientific">Globodera rostochiensis</name>
    <name type="common">Golden nematode worm</name>
    <name type="synonym">Heterodera rostochiensis</name>
    <dbReference type="NCBI Taxonomy" id="31243"/>
    <lineage>
        <taxon>Eukaryota</taxon>
        <taxon>Metazoa</taxon>
        <taxon>Ecdysozoa</taxon>
        <taxon>Nematoda</taxon>
        <taxon>Chromadorea</taxon>
        <taxon>Rhabditida</taxon>
        <taxon>Tylenchina</taxon>
        <taxon>Tylenchomorpha</taxon>
        <taxon>Tylenchoidea</taxon>
        <taxon>Heteroderidae</taxon>
        <taxon>Heteroderinae</taxon>
        <taxon>Globodera</taxon>
    </lineage>
</organism>
<proteinExistence type="predicted"/>
<feature type="region of interest" description="Disordered" evidence="1">
    <location>
        <begin position="1"/>
        <end position="21"/>
    </location>
</feature>